<dbReference type="InterPro" id="IPR052228">
    <property type="entry name" value="Sec_Metab_Biosynth_Oxidored"/>
</dbReference>
<dbReference type="RefSeq" id="XP_014173311.1">
    <property type="nucleotide sequence ID" value="XM_014317836.1"/>
</dbReference>
<dbReference type="InterPro" id="IPR036291">
    <property type="entry name" value="NAD(P)-bd_dom_sf"/>
</dbReference>
<dbReference type="eggNOG" id="ENOG502S0SX">
    <property type="taxonomic scope" value="Eukaryota"/>
</dbReference>
<proteinExistence type="predicted"/>
<dbReference type="Gene3D" id="3.40.50.720">
    <property type="entry name" value="NAD(P)-binding Rossmann-like Domain"/>
    <property type="match status" value="1"/>
</dbReference>
<evidence type="ECO:0000313" key="3">
    <source>
        <dbReference type="EMBL" id="EFX03829.1"/>
    </source>
</evidence>
<name>F0XF77_GROCL</name>
<dbReference type="GO" id="GO:0016491">
    <property type="term" value="F:oxidoreductase activity"/>
    <property type="evidence" value="ECO:0007669"/>
    <property type="project" value="UniProtKB-KW"/>
</dbReference>
<accession>F0XF77</accession>
<keyword evidence="2" id="KW-0812">Transmembrane</keyword>
<organism evidence="4">
    <name type="scientific">Grosmannia clavigera (strain kw1407 / UAMH 11150)</name>
    <name type="common">Blue stain fungus</name>
    <name type="synonym">Graphiocladiella clavigera</name>
    <dbReference type="NCBI Taxonomy" id="655863"/>
    <lineage>
        <taxon>Eukaryota</taxon>
        <taxon>Fungi</taxon>
        <taxon>Dikarya</taxon>
        <taxon>Ascomycota</taxon>
        <taxon>Pezizomycotina</taxon>
        <taxon>Sordariomycetes</taxon>
        <taxon>Sordariomycetidae</taxon>
        <taxon>Ophiostomatales</taxon>
        <taxon>Ophiostomataceae</taxon>
        <taxon>Leptographium</taxon>
    </lineage>
</organism>
<evidence type="ECO:0000313" key="4">
    <source>
        <dbReference type="Proteomes" id="UP000007796"/>
    </source>
</evidence>
<evidence type="ECO:0000256" key="2">
    <source>
        <dbReference type="SAM" id="Phobius"/>
    </source>
</evidence>
<dbReference type="SUPFAM" id="SSF51735">
    <property type="entry name" value="NAD(P)-binding Rossmann-fold domains"/>
    <property type="match status" value="1"/>
</dbReference>
<dbReference type="GeneID" id="25981128"/>
<dbReference type="EMBL" id="GL629765">
    <property type="protein sequence ID" value="EFX03829.1"/>
    <property type="molecule type" value="Genomic_DNA"/>
</dbReference>
<keyword evidence="1" id="KW-0560">Oxidoreductase</keyword>
<dbReference type="InParanoid" id="F0XF77"/>
<dbReference type="HOGENOM" id="CLU_044999_0_0_1"/>
<reference evidence="3 4" key="1">
    <citation type="journal article" date="2011" name="Proc. Natl. Acad. Sci. U.S.A.">
        <title>Genome and transcriptome analyses of the mountain pine beetle-fungal symbiont Grosmannia clavigera, a lodgepole pine pathogen.</title>
        <authorList>
            <person name="DiGuistini S."/>
            <person name="Wang Y."/>
            <person name="Liao N.Y."/>
            <person name="Taylor G."/>
            <person name="Tanguay P."/>
            <person name="Feau N."/>
            <person name="Henrissat B."/>
            <person name="Chan S.K."/>
            <person name="Hesse-Orce U."/>
            <person name="Alamouti S.M."/>
            <person name="Tsui C.K.M."/>
            <person name="Docking R.T."/>
            <person name="Levasseur A."/>
            <person name="Haridas S."/>
            <person name="Robertson G."/>
            <person name="Birol I."/>
            <person name="Holt R.A."/>
            <person name="Marra M.A."/>
            <person name="Hamelin R.C."/>
            <person name="Hirst M."/>
            <person name="Jones S.J.M."/>
            <person name="Bohlmann J."/>
            <person name="Breuil C."/>
        </authorList>
    </citation>
    <scope>NUCLEOTIDE SEQUENCE [LARGE SCALE GENOMIC DNA]</scope>
    <source>
        <strain evidence="4">kw1407 / UAMH 11150</strain>
    </source>
</reference>
<dbReference type="PANTHER" id="PTHR47534">
    <property type="entry name" value="YALI0E05731P"/>
    <property type="match status" value="1"/>
</dbReference>
<dbReference type="AlphaFoldDB" id="F0XF77"/>
<dbReference type="Proteomes" id="UP000007796">
    <property type="component" value="Unassembled WGS sequence"/>
</dbReference>
<protein>
    <submittedName>
        <fullName evidence="3">Short chain dehydrogenase reductase</fullName>
    </submittedName>
</protein>
<feature type="transmembrane region" description="Helical" evidence="2">
    <location>
        <begin position="22"/>
        <end position="45"/>
    </location>
</feature>
<dbReference type="STRING" id="655863.F0XF77"/>
<evidence type="ECO:0000256" key="1">
    <source>
        <dbReference type="ARBA" id="ARBA00023002"/>
    </source>
</evidence>
<gene>
    <name evidence="3" type="ORF">CMQ_757</name>
</gene>
<keyword evidence="2" id="KW-0472">Membrane</keyword>
<keyword evidence="4" id="KW-1185">Reference proteome</keyword>
<sequence length="370" mass="39795">MVALSVVEAANQDLARNGSRPYVAVFTGGTAGIGAYAVVGIATVFGKAKTTRGLRVYIVGRSQTAAETLSADCRTAYANGQYEFVKAADLSLLADVDHVCETITAAESAVSRKEGHAPRIDLLVATQGVLSLSQHQTAEGIDFASSLFYYGRMRVVDQLLPLLLSVQEDDVVNDTDDNPPGHVVSVFNPKLEGAIVESDLSLRKPENQGILVRGGQNASFTTFYMEALVSRYPGRIALAHYYPGYVVTDLANKSPLPRWVKILWRLVAPLLSFFSVPQAECGQRVLFMASSAYYPPRGTGSDSDSKIRLKTAVAGADGTIASGAYRLNWNGEAIARNKQAVSYRAKGMAETVYSYTQEEFALVVGETGNS</sequence>
<keyword evidence="2" id="KW-1133">Transmembrane helix</keyword>
<dbReference type="OrthoDB" id="2898509at2759"/>
<dbReference type="PANTHER" id="PTHR47534:SF3">
    <property type="entry name" value="ALCOHOL DEHYDROGENASE-LIKE C-TERMINAL DOMAIN-CONTAINING PROTEIN"/>
    <property type="match status" value="1"/>
</dbReference>